<dbReference type="Proteomes" id="UP001302806">
    <property type="component" value="Chromosome"/>
</dbReference>
<protein>
    <submittedName>
        <fullName evidence="1">Uncharacterized protein</fullName>
    </submittedName>
</protein>
<proteinExistence type="predicted"/>
<dbReference type="EMBL" id="CP134537">
    <property type="protein sequence ID" value="WNH10618.1"/>
    <property type="molecule type" value="Genomic_DNA"/>
</dbReference>
<evidence type="ECO:0000313" key="2">
    <source>
        <dbReference type="Proteomes" id="UP001302806"/>
    </source>
</evidence>
<organism evidence="1 2">
    <name type="scientific">Thalassobellus suaedae</name>
    <dbReference type="NCBI Taxonomy" id="3074124"/>
    <lineage>
        <taxon>Bacteria</taxon>
        <taxon>Pseudomonadati</taxon>
        <taxon>Bacteroidota</taxon>
        <taxon>Flavobacteriia</taxon>
        <taxon>Flavobacteriales</taxon>
        <taxon>Flavobacteriaceae</taxon>
        <taxon>Thalassobellus</taxon>
    </lineage>
</organism>
<gene>
    <name evidence="1" type="ORF">RHP51_08220</name>
</gene>
<name>A0ABY9XXD5_9FLAO</name>
<reference evidence="1 2" key="1">
    <citation type="submission" date="2023-09" db="EMBL/GenBank/DDBJ databases">
        <title>Thalassobella suaedae gen. nov., sp. nov., a marine bacterium of the family Flavobacteriaceae isolated from a halophyte Suaeda japonica.</title>
        <authorList>
            <person name="Lee S.Y."/>
            <person name="Hwang C.Y."/>
        </authorList>
    </citation>
    <scope>NUCLEOTIDE SEQUENCE [LARGE SCALE GENOMIC DNA]</scope>
    <source>
        <strain evidence="1 2">HL-DH14</strain>
    </source>
</reference>
<dbReference type="RefSeq" id="WP_415866868.1">
    <property type="nucleotide sequence ID" value="NZ_CP134537.1"/>
</dbReference>
<sequence>MRDGSFLRLKTVEAGYNFNESFVSKLGMQSARLYFSGNNLAVWSKFRLWDPEMGGNGLGYPIQSVYNLGLKIDF</sequence>
<evidence type="ECO:0000313" key="1">
    <source>
        <dbReference type="EMBL" id="WNH10618.1"/>
    </source>
</evidence>
<accession>A0ABY9XXD5</accession>